<dbReference type="EMBL" id="AP027080">
    <property type="protein sequence ID" value="BDU71565.1"/>
    <property type="molecule type" value="Genomic_DNA"/>
</dbReference>
<organism evidence="1 2">
    <name type="scientific">Mesoterricola silvestris</name>
    <dbReference type="NCBI Taxonomy" id="2927979"/>
    <lineage>
        <taxon>Bacteria</taxon>
        <taxon>Pseudomonadati</taxon>
        <taxon>Acidobacteriota</taxon>
        <taxon>Holophagae</taxon>
        <taxon>Holophagales</taxon>
        <taxon>Holophagaceae</taxon>
        <taxon>Mesoterricola</taxon>
    </lineage>
</organism>
<dbReference type="AlphaFoldDB" id="A0AA48GP39"/>
<gene>
    <name evidence="1" type="ORF">METEAL_07390</name>
</gene>
<dbReference type="KEGG" id="msil:METEAL_07390"/>
<protein>
    <submittedName>
        <fullName evidence="1">Uncharacterized protein</fullName>
    </submittedName>
</protein>
<proteinExistence type="predicted"/>
<sequence>MPLKGIPQKSFAVQVNEYQPSRKMPRCPRSTPPWVQNLTANGTRMNLESIVIQAGRHFSDSLHMEVFSGSATRRQEATKLAWILISMLGPRVVDDRLVVEALTDPDVRRFATEIIGVGVSLELLRQEGIIDARTVRKQSHRFDFEANGCNGAGKILIEAKGTTKLASIDKHRTSFCGKLNSLGLFKRGSNRGYSRAIGIVFSTWTSAEDRKYDIELLDPEWTPEPKFEEAIRKIIQYYSRRLDETAGLMEGAKLLWTLSESERLFNPDSSLHDVFGHPRHEGKFLSPFRRSKFTFKVGDIKTTYWGSFWDGGAVPCPLDLDARLKNEIRYAYTGIDKNIFNFIRDRKFEELLNYHLRDQLLQVNSEDGLKAFFVTSSDGVIQGWMNKIPEDLEYSATHVAAT</sequence>
<accession>A0AA48GP39</accession>
<reference evidence="2" key="1">
    <citation type="journal article" date="2023" name="Int. J. Syst. Evol. Microbiol.">
        <title>Mesoterricola silvestris gen. nov., sp. nov., Mesoterricola sediminis sp. nov., Geothrix oryzae sp. nov., Geothrix edaphica sp. nov., Geothrix rubra sp. nov., and Geothrix limicola sp. nov., six novel members of Acidobacteriota isolated from soils.</title>
        <authorList>
            <person name="Itoh H."/>
            <person name="Sugisawa Y."/>
            <person name="Mise K."/>
            <person name="Xu Z."/>
            <person name="Kuniyasu M."/>
            <person name="Ushijima N."/>
            <person name="Kawano K."/>
            <person name="Kobayashi E."/>
            <person name="Shiratori Y."/>
            <person name="Masuda Y."/>
            <person name="Senoo K."/>
        </authorList>
    </citation>
    <scope>NUCLEOTIDE SEQUENCE [LARGE SCALE GENOMIC DNA]</scope>
    <source>
        <strain evidence="2">W79</strain>
    </source>
</reference>
<evidence type="ECO:0000313" key="1">
    <source>
        <dbReference type="EMBL" id="BDU71565.1"/>
    </source>
</evidence>
<dbReference type="Proteomes" id="UP001238179">
    <property type="component" value="Chromosome"/>
</dbReference>
<keyword evidence="2" id="KW-1185">Reference proteome</keyword>
<name>A0AA48GP39_9BACT</name>
<evidence type="ECO:0000313" key="2">
    <source>
        <dbReference type="Proteomes" id="UP001238179"/>
    </source>
</evidence>